<dbReference type="EMBL" id="BOPH01000026">
    <property type="protein sequence ID" value="GIJ67497.1"/>
    <property type="molecule type" value="Genomic_DNA"/>
</dbReference>
<comment type="caution">
    <text evidence="1">The sequence shown here is derived from an EMBL/GenBank/DDBJ whole genome shotgun (WGS) entry which is preliminary data.</text>
</comment>
<dbReference type="RefSeq" id="WP_203927458.1">
    <property type="nucleotide sequence ID" value="NZ_BOPH01000026.1"/>
</dbReference>
<dbReference type="InterPro" id="IPR010281">
    <property type="entry name" value="DUF885"/>
</dbReference>
<dbReference type="AlphaFoldDB" id="A0A8J4ED23"/>
<proteinExistence type="predicted"/>
<dbReference type="Proteomes" id="UP000635606">
    <property type="component" value="Unassembled WGS sequence"/>
</dbReference>
<name>A0A8J4ED23_9ACTN</name>
<evidence type="ECO:0000313" key="2">
    <source>
        <dbReference type="Proteomes" id="UP000635606"/>
    </source>
</evidence>
<evidence type="ECO:0008006" key="3">
    <source>
        <dbReference type="Google" id="ProtNLM"/>
    </source>
</evidence>
<protein>
    <recommendedName>
        <fullName evidence="3">DUF885 domain-containing protein</fullName>
    </recommendedName>
</protein>
<accession>A0A8J4ED23</accession>
<evidence type="ECO:0000313" key="1">
    <source>
        <dbReference type="EMBL" id="GIJ67497.1"/>
    </source>
</evidence>
<reference evidence="1" key="1">
    <citation type="submission" date="2021-01" db="EMBL/GenBank/DDBJ databases">
        <title>Whole genome shotgun sequence of Virgisporangium ochraceum NBRC 16418.</title>
        <authorList>
            <person name="Komaki H."/>
            <person name="Tamura T."/>
        </authorList>
    </citation>
    <scope>NUCLEOTIDE SEQUENCE</scope>
    <source>
        <strain evidence="1">NBRC 16418</strain>
    </source>
</reference>
<dbReference type="Pfam" id="PF05960">
    <property type="entry name" value="DUF885"/>
    <property type="match status" value="1"/>
</dbReference>
<organism evidence="1 2">
    <name type="scientific">Virgisporangium ochraceum</name>
    <dbReference type="NCBI Taxonomy" id="65505"/>
    <lineage>
        <taxon>Bacteria</taxon>
        <taxon>Bacillati</taxon>
        <taxon>Actinomycetota</taxon>
        <taxon>Actinomycetes</taxon>
        <taxon>Micromonosporales</taxon>
        <taxon>Micromonosporaceae</taxon>
        <taxon>Virgisporangium</taxon>
    </lineage>
</organism>
<gene>
    <name evidence="1" type="ORF">Voc01_024140</name>
</gene>
<keyword evidence="2" id="KW-1185">Reference proteome</keyword>
<sequence length="548" mass="60503">MKDLADELLDAYFDAHPVSATINGIRDREEGLTDYSEAGQEVFAATVGAIADRARAVDPATLGADDRITRAVVLQEAEQMRTRVASRAVEWAITDTWTANGPDLFIDLPRIGLAEPAHAEGYLARLGAIPHALEQIAERHRAGIAAGRLPVRRLVEATIAFFDRYLANRAGDPLCKPVPPGHASAYDARRDRVVDDVVRPAVARYREVLATEVLPHGRPTDRPGLCHLPGGDGIYASLVRLHTTTGRTPDELHRTGLEQVERLAEEYVTIGSRVFGTSDLREIFQRLRTDPELRWTSADELLTSARTAIARAEAVAPQWFGKLPSQGCVVEAVPADEAPGAVGAYYMQPALDGSRPGTYYANTHRAEERNRYMSEATAFHEGVPGHHFQVTIALELTELPMLRRMADFNAYIEGWGLYSERLADEMGLYSNDVTRLGMLALDSMRACRLVVDTGLHAKGWSHQQVVDYIEANSVLPMVEIVQETDRYIADPGQALGYMVGRLELQRIRAAAEATLGDRFDIREFHDTVLGSGPLPLTVLDEVVRDWAR</sequence>
<dbReference type="PANTHER" id="PTHR33361:SF2">
    <property type="entry name" value="DUF885 DOMAIN-CONTAINING PROTEIN"/>
    <property type="match status" value="1"/>
</dbReference>
<dbReference type="PANTHER" id="PTHR33361">
    <property type="entry name" value="GLR0591 PROTEIN"/>
    <property type="match status" value="1"/>
</dbReference>